<dbReference type="PANTHER" id="PTHR12629:SF0">
    <property type="entry name" value="DIPHOSPHOINOSITOL-POLYPHOSPHATE DIPHOSPHATASE"/>
    <property type="match status" value="1"/>
</dbReference>
<keyword evidence="3" id="KW-0378">Hydrolase</keyword>
<proteinExistence type="predicted"/>
<evidence type="ECO:0000313" key="6">
    <source>
        <dbReference type="EMBL" id="CAG8550741.1"/>
    </source>
</evidence>
<accession>A0A9N9B4D8</accession>
<dbReference type="Proteomes" id="UP000789405">
    <property type="component" value="Unassembled WGS sequence"/>
</dbReference>
<dbReference type="Pfam" id="PF00293">
    <property type="entry name" value="NUDIX"/>
    <property type="match status" value="1"/>
</dbReference>
<evidence type="ECO:0000259" key="5">
    <source>
        <dbReference type="PROSITE" id="PS51462"/>
    </source>
</evidence>
<dbReference type="InterPro" id="IPR020084">
    <property type="entry name" value="NUDIX_hydrolase_CS"/>
</dbReference>
<dbReference type="InterPro" id="IPR015797">
    <property type="entry name" value="NUDIX_hydrolase-like_dom_sf"/>
</dbReference>
<dbReference type="InterPro" id="IPR000086">
    <property type="entry name" value="NUDIX_hydrolase_dom"/>
</dbReference>
<dbReference type="PANTHER" id="PTHR12629">
    <property type="entry name" value="DIPHOSPHOINOSITOL POLYPHOSPHATE PHOSPHOHYDROLASE"/>
    <property type="match status" value="1"/>
</dbReference>
<protein>
    <submittedName>
        <fullName evidence="6">10747_t:CDS:1</fullName>
    </submittedName>
</protein>
<evidence type="ECO:0000256" key="2">
    <source>
        <dbReference type="ARBA" id="ARBA00022723"/>
    </source>
</evidence>
<comment type="cofactor">
    <cofactor evidence="1">
        <name>Mg(2+)</name>
        <dbReference type="ChEBI" id="CHEBI:18420"/>
    </cofactor>
</comment>
<dbReference type="GO" id="GO:0005737">
    <property type="term" value="C:cytoplasm"/>
    <property type="evidence" value="ECO:0007669"/>
    <property type="project" value="TreeGrafter"/>
</dbReference>
<evidence type="ECO:0000256" key="1">
    <source>
        <dbReference type="ARBA" id="ARBA00001946"/>
    </source>
</evidence>
<dbReference type="InterPro" id="IPR047198">
    <property type="entry name" value="DDP-like_NUDIX"/>
</dbReference>
<dbReference type="SUPFAM" id="SSF55811">
    <property type="entry name" value="Nudix"/>
    <property type="match status" value="1"/>
</dbReference>
<name>A0A9N9B4D8_9GLOM</name>
<keyword evidence="2" id="KW-0479">Metal-binding</keyword>
<sequence>MAARTGREKQVYKGSIRQVSFNNYFNCLKEIEKPVAGCVPINKATGEILLITSTSGDGWVLPKGGWEDDETQQEAAARETYEEAGARGKLSFIGIWDPKKTGISHATFIFFEMEVDKLEDKWPEMDVRDRQWFSYDDAIKILKKPFMRQVVEHCSLAPSNN</sequence>
<dbReference type="AlphaFoldDB" id="A0A9N9B4D8"/>
<dbReference type="CDD" id="cd04666">
    <property type="entry name" value="NUDIX_DIPP2_like_Nudt4"/>
    <property type="match status" value="1"/>
</dbReference>
<dbReference type="OrthoDB" id="2011998at2759"/>
<keyword evidence="7" id="KW-1185">Reference proteome</keyword>
<dbReference type="GO" id="GO:0005634">
    <property type="term" value="C:nucleus"/>
    <property type="evidence" value="ECO:0007669"/>
    <property type="project" value="TreeGrafter"/>
</dbReference>
<dbReference type="Gene3D" id="3.90.79.10">
    <property type="entry name" value="Nucleoside Triphosphate Pyrophosphohydrolase"/>
    <property type="match status" value="1"/>
</dbReference>
<dbReference type="GO" id="GO:0046872">
    <property type="term" value="F:metal ion binding"/>
    <property type="evidence" value="ECO:0007669"/>
    <property type="project" value="UniProtKB-KW"/>
</dbReference>
<dbReference type="PROSITE" id="PS00893">
    <property type="entry name" value="NUDIX_BOX"/>
    <property type="match status" value="1"/>
</dbReference>
<dbReference type="PROSITE" id="PS51462">
    <property type="entry name" value="NUDIX"/>
    <property type="match status" value="1"/>
</dbReference>
<evidence type="ECO:0000256" key="3">
    <source>
        <dbReference type="ARBA" id="ARBA00022801"/>
    </source>
</evidence>
<gene>
    <name evidence="6" type="ORF">DERYTH_LOCUS5253</name>
</gene>
<dbReference type="GO" id="GO:0016462">
    <property type="term" value="F:pyrophosphatase activity"/>
    <property type="evidence" value="ECO:0007669"/>
    <property type="project" value="InterPro"/>
</dbReference>
<comment type="caution">
    <text evidence="6">The sequence shown here is derived from an EMBL/GenBank/DDBJ whole genome shotgun (WGS) entry which is preliminary data.</text>
</comment>
<reference evidence="6" key="1">
    <citation type="submission" date="2021-06" db="EMBL/GenBank/DDBJ databases">
        <authorList>
            <person name="Kallberg Y."/>
            <person name="Tangrot J."/>
            <person name="Rosling A."/>
        </authorList>
    </citation>
    <scope>NUCLEOTIDE SEQUENCE</scope>
    <source>
        <strain evidence="6">MA453B</strain>
    </source>
</reference>
<evidence type="ECO:0000313" key="7">
    <source>
        <dbReference type="Proteomes" id="UP000789405"/>
    </source>
</evidence>
<feature type="domain" description="Nudix hydrolase" evidence="5">
    <location>
        <begin position="31"/>
        <end position="156"/>
    </location>
</feature>
<keyword evidence="4" id="KW-0460">Magnesium</keyword>
<evidence type="ECO:0000256" key="4">
    <source>
        <dbReference type="ARBA" id="ARBA00022842"/>
    </source>
</evidence>
<dbReference type="EMBL" id="CAJVPY010002163">
    <property type="protein sequence ID" value="CAG8550741.1"/>
    <property type="molecule type" value="Genomic_DNA"/>
</dbReference>
<organism evidence="6 7">
    <name type="scientific">Dentiscutata erythropus</name>
    <dbReference type="NCBI Taxonomy" id="1348616"/>
    <lineage>
        <taxon>Eukaryota</taxon>
        <taxon>Fungi</taxon>
        <taxon>Fungi incertae sedis</taxon>
        <taxon>Mucoromycota</taxon>
        <taxon>Glomeromycotina</taxon>
        <taxon>Glomeromycetes</taxon>
        <taxon>Diversisporales</taxon>
        <taxon>Gigasporaceae</taxon>
        <taxon>Dentiscutata</taxon>
    </lineage>
</organism>